<keyword evidence="1" id="KW-0472">Membrane</keyword>
<dbReference type="AlphaFoldDB" id="A0A4Q9DQY1"/>
<keyword evidence="4" id="KW-1185">Reference proteome</keyword>
<evidence type="ECO:0000313" key="4">
    <source>
        <dbReference type="Proteomes" id="UP000293142"/>
    </source>
</evidence>
<dbReference type="EMBL" id="SIRE01000010">
    <property type="protein sequence ID" value="TBL78202.1"/>
    <property type="molecule type" value="Genomic_DNA"/>
</dbReference>
<evidence type="ECO:0000313" key="3">
    <source>
        <dbReference type="EMBL" id="TBL78202.1"/>
    </source>
</evidence>
<evidence type="ECO:0000256" key="1">
    <source>
        <dbReference type="SAM" id="Phobius"/>
    </source>
</evidence>
<proteinExistence type="predicted"/>
<dbReference type="OrthoDB" id="2596431at2"/>
<gene>
    <name evidence="3" type="ORF">EYB31_15085</name>
</gene>
<feature type="domain" description="DUF4367" evidence="2">
    <location>
        <begin position="204"/>
        <end position="316"/>
    </location>
</feature>
<evidence type="ECO:0000259" key="2">
    <source>
        <dbReference type="Pfam" id="PF14285"/>
    </source>
</evidence>
<keyword evidence="1" id="KW-1133">Transmembrane helix</keyword>
<dbReference type="Pfam" id="PF14285">
    <property type="entry name" value="DUF4367"/>
    <property type="match status" value="1"/>
</dbReference>
<comment type="caution">
    <text evidence="3">The sequence shown here is derived from an EMBL/GenBank/DDBJ whole genome shotgun (WGS) entry which is preliminary data.</text>
</comment>
<keyword evidence="1" id="KW-0812">Transmembrane</keyword>
<sequence length="317" mass="35221">MESNWLLLFKGNVILQKIAVQRALFEHYVRTVGCVEPLKALEPNDCRQVLVSAFMEATAASYKDKGPEEIAELLRMKVRLWAEAKRVSVLRGQADLESSQGMEGVDIAQAWDETSALLSKKRKIHSLIRKTGVIAMITFILLVGGIVFGVLVPGQGSFSAPGNNAVVLASQNENESNTGVIGELKAVQVTENELKQYTSFIALVPGYLPAGYRLDEAAVWLHEGQSKADHALLTYINDQEHLLRVTLYKMPEYGNISTGVNMPQKTEEVFVRGSKAVYITTQDDFFMFNWLENGTYISITGRQLTDEEVVKMAKGMK</sequence>
<accession>A0A4Q9DQY1</accession>
<protein>
    <submittedName>
        <fullName evidence="3">DUF4367 domain-containing protein</fullName>
    </submittedName>
</protein>
<reference evidence="3 4" key="1">
    <citation type="submission" date="2019-02" db="EMBL/GenBank/DDBJ databases">
        <title>Paenibacillus sp. nov., isolated from surface-sterilized tissue of Thalictrum simplex L.</title>
        <authorList>
            <person name="Tuo L."/>
        </authorList>
    </citation>
    <scope>NUCLEOTIDE SEQUENCE [LARGE SCALE GENOMIC DNA]</scope>
    <source>
        <strain evidence="3 4">N2SHLJ1</strain>
    </source>
</reference>
<dbReference type="Proteomes" id="UP000293142">
    <property type="component" value="Unassembled WGS sequence"/>
</dbReference>
<dbReference type="InterPro" id="IPR025377">
    <property type="entry name" value="DUF4367"/>
</dbReference>
<organism evidence="3 4">
    <name type="scientific">Paenibacillus thalictri</name>
    <dbReference type="NCBI Taxonomy" id="2527873"/>
    <lineage>
        <taxon>Bacteria</taxon>
        <taxon>Bacillati</taxon>
        <taxon>Bacillota</taxon>
        <taxon>Bacilli</taxon>
        <taxon>Bacillales</taxon>
        <taxon>Paenibacillaceae</taxon>
        <taxon>Paenibacillus</taxon>
    </lineage>
</organism>
<feature type="transmembrane region" description="Helical" evidence="1">
    <location>
        <begin position="131"/>
        <end position="152"/>
    </location>
</feature>
<name>A0A4Q9DQY1_9BACL</name>